<evidence type="ECO:0000313" key="2">
    <source>
        <dbReference type="Proteomes" id="UP001598114"/>
    </source>
</evidence>
<sequence length="67" mass="7702">MIEQFPKLNKKISLKHEAESGGLAAQTENVLGELLTETFATLKRCAILHQSSRIVKHYFRFFIQIIN</sequence>
<name>A0ABW6D0E5_9BACT</name>
<organism evidence="1 2">
    <name type="scientific">Aquirufa echingensis</name>
    <dbReference type="NCBI Taxonomy" id="3096516"/>
    <lineage>
        <taxon>Bacteria</taxon>
        <taxon>Pseudomonadati</taxon>
        <taxon>Bacteroidota</taxon>
        <taxon>Cytophagia</taxon>
        <taxon>Cytophagales</taxon>
        <taxon>Flectobacillaceae</taxon>
        <taxon>Aquirufa</taxon>
    </lineage>
</organism>
<accession>A0ABW6D0E5</accession>
<keyword evidence="2" id="KW-1185">Reference proteome</keyword>
<comment type="caution">
    <text evidence="1">The sequence shown here is derived from an EMBL/GenBank/DDBJ whole genome shotgun (WGS) entry which is preliminary data.</text>
</comment>
<protein>
    <submittedName>
        <fullName evidence="1">Uncharacterized protein</fullName>
    </submittedName>
</protein>
<evidence type="ECO:0000313" key="1">
    <source>
        <dbReference type="EMBL" id="MFD3275500.1"/>
    </source>
</evidence>
<dbReference type="EMBL" id="JBBKYA010000002">
    <property type="protein sequence ID" value="MFD3275500.1"/>
    <property type="molecule type" value="Genomic_DNA"/>
</dbReference>
<reference evidence="1 2" key="1">
    <citation type="submission" date="2024-03" db="EMBL/GenBank/DDBJ databases">
        <title>Aquirufa genome sequencing.</title>
        <authorList>
            <person name="Pitt A."/>
            <person name="Hahn M.W."/>
        </authorList>
    </citation>
    <scope>NUCLEOTIDE SEQUENCE [LARGE SCALE GENOMIC DNA]</scope>
    <source>
        <strain evidence="1 2">PLAD-142S6K</strain>
    </source>
</reference>
<dbReference type="Proteomes" id="UP001598114">
    <property type="component" value="Unassembled WGS sequence"/>
</dbReference>
<proteinExistence type="predicted"/>
<dbReference type="RefSeq" id="WP_377975491.1">
    <property type="nucleotide sequence ID" value="NZ_JBBKYA010000002.1"/>
</dbReference>
<gene>
    <name evidence="1" type="ORF">SKC38_04575</name>
</gene>